<keyword evidence="2" id="KW-0732">Signal</keyword>
<protein>
    <recommendedName>
        <fullName evidence="5">Secreted protein</fullName>
    </recommendedName>
</protein>
<evidence type="ECO:0000313" key="3">
    <source>
        <dbReference type="EMBL" id="KAK8228867.1"/>
    </source>
</evidence>
<feature type="compositionally biased region" description="Polar residues" evidence="1">
    <location>
        <begin position="78"/>
        <end position="94"/>
    </location>
</feature>
<dbReference type="EMBL" id="JBBWRZ010000009">
    <property type="protein sequence ID" value="KAK8228867.1"/>
    <property type="molecule type" value="Genomic_DNA"/>
</dbReference>
<evidence type="ECO:0000313" key="4">
    <source>
        <dbReference type="Proteomes" id="UP001492380"/>
    </source>
</evidence>
<accession>A0ABR1YGB0</accession>
<sequence length="94" mass="9856">MTLASKRYVLLVVVAAAAAGAGGVGADCRRGAFPCARRSGNLWFSSSSHLSSSAANPFRSSHRNAQGRIRVSRKNAPLIQNGTSASRANWNIGK</sequence>
<evidence type="ECO:0008006" key="5">
    <source>
        <dbReference type="Google" id="ProtNLM"/>
    </source>
</evidence>
<evidence type="ECO:0000256" key="2">
    <source>
        <dbReference type="SAM" id="SignalP"/>
    </source>
</evidence>
<feature type="region of interest" description="Disordered" evidence="1">
    <location>
        <begin position="49"/>
        <end position="94"/>
    </location>
</feature>
<comment type="caution">
    <text evidence="3">The sequence shown here is derived from an EMBL/GenBank/DDBJ whole genome shotgun (WGS) entry which is preliminary data.</text>
</comment>
<gene>
    <name evidence="3" type="ORF">HDK90DRAFT_492418</name>
</gene>
<evidence type="ECO:0000256" key="1">
    <source>
        <dbReference type="SAM" id="MobiDB-lite"/>
    </source>
</evidence>
<organism evidence="3 4">
    <name type="scientific">Phyllosticta capitalensis</name>
    <dbReference type="NCBI Taxonomy" id="121624"/>
    <lineage>
        <taxon>Eukaryota</taxon>
        <taxon>Fungi</taxon>
        <taxon>Dikarya</taxon>
        <taxon>Ascomycota</taxon>
        <taxon>Pezizomycotina</taxon>
        <taxon>Dothideomycetes</taxon>
        <taxon>Dothideomycetes incertae sedis</taxon>
        <taxon>Botryosphaeriales</taxon>
        <taxon>Phyllostictaceae</taxon>
        <taxon>Phyllosticta</taxon>
    </lineage>
</organism>
<feature type="signal peptide" evidence="2">
    <location>
        <begin position="1"/>
        <end position="26"/>
    </location>
</feature>
<keyword evidence="4" id="KW-1185">Reference proteome</keyword>
<reference evidence="3 4" key="1">
    <citation type="submission" date="2024-04" db="EMBL/GenBank/DDBJ databases">
        <title>Phyllosticta paracitricarpa is synonymous to the EU quarantine fungus P. citricarpa based on phylogenomic analyses.</title>
        <authorList>
            <consortium name="Lawrence Berkeley National Laboratory"/>
            <person name="Van Ingen-Buijs V.A."/>
            <person name="Van Westerhoven A.C."/>
            <person name="Haridas S."/>
            <person name="Skiadas P."/>
            <person name="Martin F."/>
            <person name="Groenewald J.Z."/>
            <person name="Crous P.W."/>
            <person name="Seidl M.F."/>
        </authorList>
    </citation>
    <scope>NUCLEOTIDE SEQUENCE [LARGE SCALE GENOMIC DNA]</scope>
    <source>
        <strain evidence="3 4">CBS 123374</strain>
    </source>
</reference>
<name>A0ABR1YGB0_9PEZI</name>
<feature type="chain" id="PRO_5045240775" description="Secreted protein" evidence="2">
    <location>
        <begin position="27"/>
        <end position="94"/>
    </location>
</feature>
<proteinExistence type="predicted"/>
<dbReference type="Proteomes" id="UP001492380">
    <property type="component" value="Unassembled WGS sequence"/>
</dbReference>